<name>A0A5Q4ZFR9_9BURK</name>
<dbReference type="AlphaFoldDB" id="A0A5Q4ZFR9"/>
<dbReference type="Proteomes" id="UP000325811">
    <property type="component" value="Chromosome I"/>
</dbReference>
<keyword evidence="2" id="KW-1185">Reference proteome</keyword>
<dbReference type="RefSeq" id="WP_165186916.1">
    <property type="nucleotide sequence ID" value="NZ_LR699553.1"/>
</dbReference>
<organism evidence="1 2">
    <name type="scientific">Paraburkholderia dioscoreae</name>
    <dbReference type="NCBI Taxonomy" id="2604047"/>
    <lineage>
        <taxon>Bacteria</taxon>
        <taxon>Pseudomonadati</taxon>
        <taxon>Pseudomonadota</taxon>
        <taxon>Betaproteobacteria</taxon>
        <taxon>Burkholderiales</taxon>
        <taxon>Burkholderiaceae</taxon>
        <taxon>Paraburkholderia</taxon>
    </lineage>
</organism>
<accession>A0A5Q4ZFR9</accession>
<evidence type="ECO:0000313" key="2">
    <source>
        <dbReference type="Proteomes" id="UP000325811"/>
    </source>
</evidence>
<protein>
    <submittedName>
        <fullName evidence="1">Uncharacterized protein</fullName>
    </submittedName>
</protein>
<proteinExistence type="predicted"/>
<evidence type="ECO:0000313" key="1">
    <source>
        <dbReference type="EMBL" id="VVD29955.1"/>
    </source>
</evidence>
<gene>
    <name evidence="1" type="ORF">PDMSB3_3499</name>
</gene>
<sequence length="216" mass="22894">MSTKEQSSKPESTRGKRVVEVRQMPGEAVDATISKTVTRPEVGAASVTSYFNPLTSDVDINALAAEMSRQTKLVNDGDLARAEAMLISQAHSLNAIFNAFCGRAALNMGQHLQATETYMRMALKAQGQCRATLQTLGELKAPRSIAFIRQANLANGPQQINNGVPTPRGETPNLTNELLEAGNGEWLDTGAAGTAGAIDPAMAAVGKVDRTAKQGR</sequence>
<dbReference type="EMBL" id="LR699553">
    <property type="protein sequence ID" value="VVD29955.1"/>
    <property type="molecule type" value="Genomic_DNA"/>
</dbReference>
<dbReference type="KEGG" id="pdio:PDMSB3_3499"/>
<reference evidence="1 2" key="1">
    <citation type="submission" date="2019-08" db="EMBL/GenBank/DDBJ databases">
        <authorList>
            <person name="Herpell B J."/>
        </authorList>
    </citation>
    <scope>NUCLEOTIDE SEQUENCE [LARGE SCALE GENOMIC DNA]</scope>
    <source>
        <strain evidence="2">Msb3</strain>
    </source>
</reference>